<accession>A0AAN9Q6L5</accession>
<organism evidence="2 3">
    <name type="scientific">Canavalia gladiata</name>
    <name type="common">Sword bean</name>
    <name type="synonym">Dolichos gladiatus</name>
    <dbReference type="NCBI Taxonomy" id="3824"/>
    <lineage>
        <taxon>Eukaryota</taxon>
        <taxon>Viridiplantae</taxon>
        <taxon>Streptophyta</taxon>
        <taxon>Embryophyta</taxon>
        <taxon>Tracheophyta</taxon>
        <taxon>Spermatophyta</taxon>
        <taxon>Magnoliopsida</taxon>
        <taxon>eudicotyledons</taxon>
        <taxon>Gunneridae</taxon>
        <taxon>Pentapetalae</taxon>
        <taxon>rosids</taxon>
        <taxon>fabids</taxon>
        <taxon>Fabales</taxon>
        <taxon>Fabaceae</taxon>
        <taxon>Papilionoideae</taxon>
        <taxon>50 kb inversion clade</taxon>
        <taxon>NPAAA clade</taxon>
        <taxon>indigoferoid/millettioid clade</taxon>
        <taxon>Phaseoleae</taxon>
        <taxon>Canavalia</taxon>
    </lineage>
</organism>
<keyword evidence="1" id="KW-1133">Transmembrane helix</keyword>
<comment type="caution">
    <text evidence="2">The sequence shown here is derived from an EMBL/GenBank/DDBJ whole genome shotgun (WGS) entry which is preliminary data.</text>
</comment>
<dbReference type="AlphaFoldDB" id="A0AAN9Q6L5"/>
<evidence type="ECO:0000256" key="1">
    <source>
        <dbReference type="SAM" id="Phobius"/>
    </source>
</evidence>
<dbReference type="Proteomes" id="UP001367508">
    <property type="component" value="Unassembled WGS sequence"/>
</dbReference>
<proteinExistence type="predicted"/>
<evidence type="ECO:0000313" key="2">
    <source>
        <dbReference type="EMBL" id="KAK7323344.1"/>
    </source>
</evidence>
<keyword evidence="1" id="KW-0812">Transmembrane</keyword>
<gene>
    <name evidence="2" type="ORF">VNO77_26814</name>
</gene>
<reference evidence="2 3" key="1">
    <citation type="submission" date="2024-01" db="EMBL/GenBank/DDBJ databases">
        <title>The genomes of 5 underutilized Papilionoideae crops provide insights into root nodulation and disease resistanc.</title>
        <authorList>
            <person name="Jiang F."/>
        </authorList>
    </citation>
    <scope>NUCLEOTIDE SEQUENCE [LARGE SCALE GENOMIC DNA]</scope>
    <source>
        <strain evidence="2">LVBAO_FW01</strain>
        <tissue evidence="2">Leaves</tissue>
    </source>
</reference>
<dbReference type="EMBL" id="JAYMYQ010000006">
    <property type="protein sequence ID" value="KAK7323344.1"/>
    <property type="molecule type" value="Genomic_DNA"/>
</dbReference>
<keyword evidence="1" id="KW-0472">Membrane</keyword>
<sequence>MNPRSPRIQKNHLNHVLRPILRHGEPWGGGDPRMIFLKIHQDLHLLLELPNSYLGNGSNEPNTFAWLVGHNFSTVAEVGLVASIATVSLVPKMFDPTPPHCLAENTSLGSPGRTSIGLVTATLDVPTAGSGFDPATASWPAAIASCWAYICSILFFLATRHFLLRLLRCGRGHAHDLVPSNCQCHDIHHCHKGGYVYGAPRVHASSLYAFHRFPLPRIFSLCSTQQSQVLKTRPVFAPRMPSSALACASNTEFPQNRGGE</sequence>
<feature type="transmembrane region" description="Helical" evidence="1">
    <location>
        <begin position="139"/>
        <end position="158"/>
    </location>
</feature>
<keyword evidence="3" id="KW-1185">Reference proteome</keyword>
<evidence type="ECO:0000313" key="3">
    <source>
        <dbReference type="Proteomes" id="UP001367508"/>
    </source>
</evidence>
<name>A0AAN9Q6L5_CANGL</name>
<protein>
    <submittedName>
        <fullName evidence="2">Uncharacterized protein</fullName>
    </submittedName>
</protein>